<evidence type="ECO:0000313" key="1">
    <source>
        <dbReference type="EMBL" id="JAD90716.1"/>
    </source>
</evidence>
<reference evidence="1" key="1">
    <citation type="submission" date="2014-09" db="EMBL/GenBank/DDBJ databases">
        <authorList>
            <person name="Magalhaes I.L.F."/>
            <person name="Oliveira U."/>
            <person name="Santos F.R."/>
            <person name="Vidigal T.H.D.A."/>
            <person name="Brescovit A.D."/>
            <person name="Santos A.J."/>
        </authorList>
    </citation>
    <scope>NUCLEOTIDE SEQUENCE</scope>
    <source>
        <tissue evidence="1">Shoot tissue taken approximately 20 cm above the soil surface</tissue>
    </source>
</reference>
<reference evidence="1" key="2">
    <citation type="journal article" date="2015" name="Data Brief">
        <title>Shoot transcriptome of the giant reed, Arundo donax.</title>
        <authorList>
            <person name="Barrero R.A."/>
            <person name="Guerrero F.D."/>
            <person name="Moolhuijzen P."/>
            <person name="Goolsby J.A."/>
            <person name="Tidwell J."/>
            <person name="Bellgard S.E."/>
            <person name="Bellgard M.I."/>
        </authorList>
    </citation>
    <scope>NUCLEOTIDE SEQUENCE</scope>
    <source>
        <tissue evidence="1">Shoot tissue taken approximately 20 cm above the soil surface</tissue>
    </source>
</reference>
<proteinExistence type="predicted"/>
<dbReference type="EMBL" id="GBRH01207179">
    <property type="protein sequence ID" value="JAD90716.1"/>
    <property type="molecule type" value="Transcribed_RNA"/>
</dbReference>
<accession>A0A0A9DSD9</accession>
<sequence>MVFIISFFENKSAELCAMRTASAGSLSLYKMSMAALLAG</sequence>
<name>A0A0A9DSD9_ARUDO</name>
<dbReference type="AlphaFoldDB" id="A0A0A9DSD9"/>
<organism evidence="1">
    <name type="scientific">Arundo donax</name>
    <name type="common">Giant reed</name>
    <name type="synonym">Donax arundinaceus</name>
    <dbReference type="NCBI Taxonomy" id="35708"/>
    <lineage>
        <taxon>Eukaryota</taxon>
        <taxon>Viridiplantae</taxon>
        <taxon>Streptophyta</taxon>
        <taxon>Embryophyta</taxon>
        <taxon>Tracheophyta</taxon>
        <taxon>Spermatophyta</taxon>
        <taxon>Magnoliopsida</taxon>
        <taxon>Liliopsida</taxon>
        <taxon>Poales</taxon>
        <taxon>Poaceae</taxon>
        <taxon>PACMAD clade</taxon>
        <taxon>Arundinoideae</taxon>
        <taxon>Arundineae</taxon>
        <taxon>Arundo</taxon>
    </lineage>
</organism>
<protein>
    <submittedName>
        <fullName evidence="1">Uncharacterized protein</fullName>
    </submittedName>
</protein>